<protein>
    <submittedName>
        <fullName evidence="3">Uncharacterized protein</fullName>
    </submittedName>
</protein>
<evidence type="ECO:0000256" key="1">
    <source>
        <dbReference type="SAM" id="MobiDB-lite"/>
    </source>
</evidence>
<accession>A0A915L4A9</accession>
<evidence type="ECO:0000313" key="2">
    <source>
        <dbReference type="Proteomes" id="UP000887565"/>
    </source>
</evidence>
<organism evidence="2 3">
    <name type="scientific">Romanomermis culicivorax</name>
    <name type="common">Nematode worm</name>
    <dbReference type="NCBI Taxonomy" id="13658"/>
    <lineage>
        <taxon>Eukaryota</taxon>
        <taxon>Metazoa</taxon>
        <taxon>Ecdysozoa</taxon>
        <taxon>Nematoda</taxon>
        <taxon>Enoplea</taxon>
        <taxon>Dorylaimia</taxon>
        <taxon>Mermithida</taxon>
        <taxon>Mermithoidea</taxon>
        <taxon>Mermithidae</taxon>
        <taxon>Romanomermis</taxon>
    </lineage>
</organism>
<sequence length="79" mass="8345">MVFKVPLPPPPPMDVEPAMSSSTSLPPVATSLPPMAPTLARPTTVSRTMLLPPTAPRSTGPGQPVMPIAGVQHQHQFNR</sequence>
<feature type="compositionally biased region" description="Pro residues" evidence="1">
    <location>
        <begin position="1"/>
        <end position="14"/>
    </location>
</feature>
<name>A0A915L4A9_ROMCU</name>
<dbReference type="Proteomes" id="UP000887565">
    <property type="component" value="Unplaced"/>
</dbReference>
<proteinExistence type="predicted"/>
<reference evidence="3" key="1">
    <citation type="submission" date="2022-11" db="UniProtKB">
        <authorList>
            <consortium name="WormBaseParasite"/>
        </authorList>
    </citation>
    <scope>IDENTIFICATION</scope>
</reference>
<dbReference type="AlphaFoldDB" id="A0A915L4A9"/>
<evidence type="ECO:0000313" key="3">
    <source>
        <dbReference type="WBParaSite" id="nRc.2.0.1.t45915-RA"/>
    </source>
</evidence>
<dbReference type="WBParaSite" id="nRc.2.0.1.t45915-RA">
    <property type="protein sequence ID" value="nRc.2.0.1.t45915-RA"/>
    <property type="gene ID" value="nRc.2.0.1.g45915"/>
</dbReference>
<keyword evidence="2" id="KW-1185">Reference proteome</keyword>
<feature type="region of interest" description="Disordered" evidence="1">
    <location>
        <begin position="1"/>
        <end position="67"/>
    </location>
</feature>